<accession>A0A4Q9V3S0</accession>
<keyword evidence="2" id="KW-1185">Reference proteome</keyword>
<dbReference type="RefSeq" id="WP_131279286.1">
    <property type="nucleotide sequence ID" value="NZ_JBHSLR010000009.1"/>
</dbReference>
<organism evidence="1 2">
    <name type="scientific">Arcanobacterium bovis</name>
    <dbReference type="NCBI Taxonomy" id="2529275"/>
    <lineage>
        <taxon>Bacteria</taxon>
        <taxon>Bacillati</taxon>
        <taxon>Actinomycetota</taxon>
        <taxon>Actinomycetes</taxon>
        <taxon>Actinomycetales</taxon>
        <taxon>Actinomycetaceae</taxon>
        <taxon>Arcanobacterium</taxon>
    </lineage>
</organism>
<reference evidence="1 2" key="1">
    <citation type="submission" date="2019-02" db="EMBL/GenBank/DDBJ databases">
        <title>Arcanobacterium bovis sp. nov., isolated from the milk of a cow with mastitis.</title>
        <authorList>
            <person name="Sammra O."/>
            <person name="Foster G."/>
            <person name="Hassan A."/>
            <person name="Alssahen M."/>
            <person name="Laemmler C."/>
            <person name="Borowiak M."/>
            <person name="Malorny B."/>
            <person name="Abdulmawjood A."/>
        </authorList>
    </citation>
    <scope>NUCLEOTIDE SEQUENCE [LARGE SCALE GENOMIC DNA]</scope>
    <source>
        <strain evidence="1 2">C605018/01/1</strain>
    </source>
</reference>
<name>A0A4Q9V3S0_9ACTO</name>
<evidence type="ECO:0000313" key="1">
    <source>
        <dbReference type="EMBL" id="TBW23772.1"/>
    </source>
</evidence>
<protein>
    <recommendedName>
        <fullName evidence="3">Bacterial Pleckstrin homology domain-containing protein</fullName>
    </recommendedName>
</protein>
<evidence type="ECO:0008006" key="3">
    <source>
        <dbReference type="Google" id="ProtNLM"/>
    </source>
</evidence>
<dbReference type="Proteomes" id="UP000293036">
    <property type="component" value="Unassembled WGS sequence"/>
</dbReference>
<evidence type="ECO:0000313" key="2">
    <source>
        <dbReference type="Proteomes" id="UP000293036"/>
    </source>
</evidence>
<sequence length="119" mass="13198">MTTTKIFVTPTELVVRPCGINKLWSLKNEVRVPLRNVRGATHDPGMRHEPKGMRAPGLRCGNKLAGTFHIDGMRNFWNVSGYENAIVIQLAPGEHFNQLIVSVDHPSESVDLINNAVAK</sequence>
<gene>
    <name evidence="1" type="ORF">EZJ44_01140</name>
</gene>
<proteinExistence type="predicted"/>
<dbReference type="OrthoDB" id="530515at2"/>
<comment type="caution">
    <text evidence="1">The sequence shown here is derived from an EMBL/GenBank/DDBJ whole genome shotgun (WGS) entry which is preliminary data.</text>
</comment>
<dbReference type="AlphaFoldDB" id="A0A4Q9V3S0"/>
<dbReference type="EMBL" id="SJDT01000001">
    <property type="protein sequence ID" value="TBW23772.1"/>
    <property type="molecule type" value="Genomic_DNA"/>
</dbReference>